<reference evidence="3 4" key="1">
    <citation type="submission" date="2016-07" db="EMBL/GenBank/DDBJ databases">
        <title>Genome and transcriptome analysis of iron-reducing fermentative bacteria Anoxybacter fermentans.</title>
        <authorList>
            <person name="Zeng X."/>
            <person name="Shao Z."/>
        </authorList>
    </citation>
    <scope>NUCLEOTIDE SEQUENCE [LARGE SCALE GENOMIC DNA]</scope>
    <source>
        <strain evidence="3 4">DY22613</strain>
    </source>
</reference>
<name>A0A3Q9HRC8_9FIRM</name>
<evidence type="ECO:0000256" key="1">
    <source>
        <dbReference type="SAM" id="Phobius"/>
    </source>
</evidence>
<dbReference type="RefSeq" id="WP_127017000.1">
    <property type="nucleotide sequence ID" value="NZ_CP016379.1"/>
</dbReference>
<dbReference type="EMBL" id="CP016379">
    <property type="protein sequence ID" value="AZR73656.1"/>
    <property type="molecule type" value="Genomic_DNA"/>
</dbReference>
<evidence type="ECO:0000313" key="4">
    <source>
        <dbReference type="Proteomes" id="UP000267250"/>
    </source>
</evidence>
<dbReference type="KEGG" id="aft:BBF96_09815"/>
<dbReference type="InterPro" id="IPR043128">
    <property type="entry name" value="Rev_trsase/Diguanyl_cyclase"/>
</dbReference>
<dbReference type="Gene3D" id="3.30.70.270">
    <property type="match status" value="1"/>
</dbReference>
<dbReference type="SUPFAM" id="SSF55073">
    <property type="entry name" value="Nucleotide cyclase"/>
    <property type="match status" value="1"/>
</dbReference>
<keyword evidence="4" id="KW-1185">Reference proteome</keyword>
<dbReference type="InterPro" id="IPR048430">
    <property type="entry name" value="MASE9"/>
</dbReference>
<dbReference type="InterPro" id="IPR000160">
    <property type="entry name" value="GGDEF_dom"/>
</dbReference>
<dbReference type="GO" id="GO:0052621">
    <property type="term" value="F:diguanylate cyclase activity"/>
    <property type="evidence" value="ECO:0007669"/>
    <property type="project" value="TreeGrafter"/>
</dbReference>
<keyword evidence="1" id="KW-0472">Membrane</keyword>
<proteinExistence type="predicted"/>
<feature type="transmembrane region" description="Helical" evidence="1">
    <location>
        <begin position="69"/>
        <end position="93"/>
    </location>
</feature>
<dbReference type="PANTHER" id="PTHR45138">
    <property type="entry name" value="REGULATORY COMPONENTS OF SENSORY TRANSDUCTION SYSTEM"/>
    <property type="match status" value="1"/>
</dbReference>
<dbReference type="Pfam" id="PF00990">
    <property type="entry name" value="GGDEF"/>
    <property type="match status" value="1"/>
</dbReference>
<feature type="transmembrane region" description="Helical" evidence="1">
    <location>
        <begin position="12"/>
        <end position="28"/>
    </location>
</feature>
<evidence type="ECO:0000259" key="2">
    <source>
        <dbReference type="PROSITE" id="PS50887"/>
    </source>
</evidence>
<dbReference type="FunFam" id="3.30.70.270:FF:000001">
    <property type="entry name" value="Diguanylate cyclase domain protein"/>
    <property type="match status" value="1"/>
</dbReference>
<dbReference type="CDD" id="cd01949">
    <property type="entry name" value="GGDEF"/>
    <property type="match status" value="1"/>
</dbReference>
<sequence>MIKLSDIWNLRNYIIFVSIIGLIIILLNTPNLSQFLQFDVLLFLILCIIASNTSIQFKNGLYMTLTLPVSFFLLLSLNLSMAIYIGGLGILSFQIINKRGIKHTFFNIAQFAIAIFLTSTFLNLFYDGTVNLPEDLFYLIPSVLIFEAINSILASIPISFETGQPFKYVLLQNIRESQIGMPLYLTNGLIMFICYQAYGLWGLSLVIIPLFSNNWLLKVSKNADLHKEKSYICPTTGLKNRRCLDEWLENEFPKVINYNSTISFILIDIDDFKKINDQYGHNIGDQVLKEFGRLIKENIRDTDLIYRYGGEEFVIIFPGFQEEQANVVVERLHKIINKHSFTNERIKVTFSAGIAGLNSRLLNDNNMDTASELLRRADMAMYSAKQSGKDQTHFYYQ</sequence>
<dbReference type="Proteomes" id="UP000267250">
    <property type="component" value="Chromosome"/>
</dbReference>
<accession>A0A3Q9HRC8</accession>
<feature type="transmembrane region" description="Helical" evidence="1">
    <location>
        <begin position="181"/>
        <end position="211"/>
    </location>
</feature>
<feature type="transmembrane region" description="Helical" evidence="1">
    <location>
        <begin position="105"/>
        <end position="126"/>
    </location>
</feature>
<dbReference type="SMART" id="SM00267">
    <property type="entry name" value="GGDEF"/>
    <property type="match status" value="1"/>
</dbReference>
<keyword evidence="1" id="KW-1133">Transmembrane helix</keyword>
<dbReference type="PROSITE" id="PS50887">
    <property type="entry name" value="GGDEF"/>
    <property type="match status" value="1"/>
</dbReference>
<keyword evidence="1" id="KW-0812">Transmembrane</keyword>
<protein>
    <recommendedName>
        <fullName evidence="2">GGDEF domain-containing protein</fullName>
    </recommendedName>
</protein>
<dbReference type="InterPro" id="IPR050469">
    <property type="entry name" value="Diguanylate_Cyclase"/>
</dbReference>
<dbReference type="NCBIfam" id="TIGR00254">
    <property type="entry name" value="GGDEF"/>
    <property type="match status" value="1"/>
</dbReference>
<dbReference type="OrthoDB" id="9804747at2"/>
<feature type="domain" description="GGDEF" evidence="2">
    <location>
        <begin position="260"/>
        <end position="397"/>
    </location>
</feature>
<dbReference type="AlphaFoldDB" id="A0A3Q9HRC8"/>
<dbReference type="PANTHER" id="PTHR45138:SF9">
    <property type="entry name" value="DIGUANYLATE CYCLASE DGCM-RELATED"/>
    <property type="match status" value="1"/>
</dbReference>
<organism evidence="3 4">
    <name type="scientific">Anoxybacter fermentans</name>
    <dbReference type="NCBI Taxonomy" id="1323375"/>
    <lineage>
        <taxon>Bacteria</taxon>
        <taxon>Bacillati</taxon>
        <taxon>Bacillota</taxon>
        <taxon>Clostridia</taxon>
        <taxon>Halanaerobiales</taxon>
        <taxon>Anoxybacter</taxon>
    </lineage>
</organism>
<gene>
    <name evidence="3" type="ORF">BBF96_09815</name>
</gene>
<feature type="transmembrane region" description="Helical" evidence="1">
    <location>
        <begin position="138"/>
        <end position="160"/>
    </location>
</feature>
<dbReference type="InterPro" id="IPR029787">
    <property type="entry name" value="Nucleotide_cyclase"/>
</dbReference>
<dbReference type="Pfam" id="PF20972">
    <property type="entry name" value="MASE9"/>
    <property type="match status" value="1"/>
</dbReference>
<evidence type="ECO:0000313" key="3">
    <source>
        <dbReference type="EMBL" id="AZR73656.1"/>
    </source>
</evidence>